<reference evidence="2 3" key="1">
    <citation type="submission" date="2020-04" db="EMBL/GenBank/DDBJ databases">
        <authorList>
            <person name="Wallbank WR R."/>
            <person name="Pardo Diaz C."/>
            <person name="Kozak K."/>
            <person name="Martin S."/>
            <person name="Jiggins C."/>
            <person name="Moest M."/>
            <person name="Warren A I."/>
            <person name="Byers J.R.P. K."/>
            <person name="Montejo-Kovacevich G."/>
            <person name="Yen C E."/>
        </authorList>
    </citation>
    <scope>NUCLEOTIDE SEQUENCE [LARGE SCALE GENOMIC DNA]</scope>
</reference>
<feature type="compositionally biased region" description="Polar residues" evidence="1">
    <location>
        <begin position="1"/>
        <end position="15"/>
    </location>
</feature>
<feature type="compositionally biased region" description="Basic and acidic residues" evidence="1">
    <location>
        <begin position="22"/>
        <end position="35"/>
    </location>
</feature>
<dbReference type="Proteomes" id="UP000494256">
    <property type="component" value="Unassembled WGS sequence"/>
</dbReference>
<feature type="non-terminal residue" evidence="2">
    <location>
        <position position="1"/>
    </location>
</feature>
<dbReference type="OrthoDB" id="5982228at2759"/>
<evidence type="ECO:0000256" key="1">
    <source>
        <dbReference type="SAM" id="MobiDB-lite"/>
    </source>
</evidence>
<feature type="compositionally biased region" description="Low complexity" evidence="1">
    <location>
        <begin position="36"/>
        <end position="54"/>
    </location>
</feature>
<gene>
    <name evidence="2" type="ORF">APLA_LOCUS7422</name>
</gene>
<comment type="caution">
    <text evidence="2">The sequence shown here is derived from an EMBL/GenBank/DDBJ whole genome shotgun (WGS) entry which is preliminary data.</text>
</comment>
<name>A0A8S0ZSZ3_ARCPL</name>
<dbReference type="AlphaFoldDB" id="A0A8S0ZSZ3"/>
<evidence type="ECO:0000313" key="3">
    <source>
        <dbReference type="Proteomes" id="UP000494256"/>
    </source>
</evidence>
<protein>
    <submittedName>
        <fullName evidence="2">Uncharacterized protein</fullName>
    </submittedName>
</protein>
<proteinExistence type="predicted"/>
<organism evidence="2 3">
    <name type="scientific">Arctia plantaginis</name>
    <name type="common">Wood tiger moth</name>
    <name type="synonym">Phalaena plantaginis</name>
    <dbReference type="NCBI Taxonomy" id="874455"/>
    <lineage>
        <taxon>Eukaryota</taxon>
        <taxon>Metazoa</taxon>
        <taxon>Ecdysozoa</taxon>
        <taxon>Arthropoda</taxon>
        <taxon>Hexapoda</taxon>
        <taxon>Insecta</taxon>
        <taxon>Pterygota</taxon>
        <taxon>Neoptera</taxon>
        <taxon>Endopterygota</taxon>
        <taxon>Lepidoptera</taxon>
        <taxon>Glossata</taxon>
        <taxon>Ditrysia</taxon>
        <taxon>Noctuoidea</taxon>
        <taxon>Erebidae</taxon>
        <taxon>Arctiinae</taxon>
        <taxon>Arctia</taxon>
    </lineage>
</organism>
<evidence type="ECO:0000313" key="2">
    <source>
        <dbReference type="EMBL" id="CAB3236542.1"/>
    </source>
</evidence>
<dbReference type="EMBL" id="CADEBD010000302">
    <property type="protein sequence ID" value="CAB3236542.1"/>
    <property type="molecule type" value="Genomic_DNA"/>
</dbReference>
<feature type="region of interest" description="Disordered" evidence="1">
    <location>
        <begin position="1"/>
        <end position="68"/>
    </location>
</feature>
<sequence>NRVSAHNQPYTSYATTPKKLQHPVELDDSNSDRGLTKGAARASAARATALNTTATGGGNEEGGHLTLS</sequence>
<accession>A0A8S0ZSZ3</accession>